<feature type="region of interest" description="Disordered" evidence="1">
    <location>
        <begin position="52"/>
        <end position="103"/>
    </location>
</feature>
<feature type="region of interest" description="Disordered" evidence="1">
    <location>
        <begin position="1"/>
        <end position="21"/>
    </location>
</feature>
<evidence type="ECO:0000313" key="2">
    <source>
        <dbReference type="EMBL" id="TNN49627.1"/>
    </source>
</evidence>
<sequence length="103" mass="11211">MIRGRTHTPPAIDGGEDVSFNDPGTTLTLQLVLGPPALQQREVTHDVLQLHRARGRGQSRRRPHGGRAAFDQLQPCRENGDGGRKKKKVKAASANKTALTAIR</sequence>
<reference evidence="2 3" key="1">
    <citation type="submission" date="2019-03" db="EMBL/GenBank/DDBJ databases">
        <title>First draft genome of Liparis tanakae, snailfish: a comprehensive survey of snailfish specific genes.</title>
        <authorList>
            <person name="Kim W."/>
            <person name="Song I."/>
            <person name="Jeong J.-H."/>
            <person name="Kim D."/>
            <person name="Kim S."/>
            <person name="Ryu S."/>
            <person name="Song J.Y."/>
            <person name="Lee S.K."/>
        </authorList>
    </citation>
    <scope>NUCLEOTIDE SEQUENCE [LARGE SCALE GENOMIC DNA]</scope>
    <source>
        <tissue evidence="2">Muscle</tissue>
    </source>
</reference>
<name>A0A4Z2G7S8_9TELE</name>
<comment type="caution">
    <text evidence="2">The sequence shown here is derived from an EMBL/GenBank/DDBJ whole genome shotgun (WGS) entry which is preliminary data.</text>
</comment>
<dbReference type="EMBL" id="SRLO01000648">
    <property type="protein sequence ID" value="TNN49627.1"/>
    <property type="molecule type" value="Genomic_DNA"/>
</dbReference>
<proteinExistence type="predicted"/>
<dbReference type="AlphaFoldDB" id="A0A4Z2G7S8"/>
<organism evidence="2 3">
    <name type="scientific">Liparis tanakae</name>
    <name type="common">Tanaka's snailfish</name>
    <dbReference type="NCBI Taxonomy" id="230148"/>
    <lineage>
        <taxon>Eukaryota</taxon>
        <taxon>Metazoa</taxon>
        <taxon>Chordata</taxon>
        <taxon>Craniata</taxon>
        <taxon>Vertebrata</taxon>
        <taxon>Euteleostomi</taxon>
        <taxon>Actinopterygii</taxon>
        <taxon>Neopterygii</taxon>
        <taxon>Teleostei</taxon>
        <taxon>Neoteleostei</taxon>
        <taxon>Acanthomorphata</taxon>
        <taxon>Eupercaria</taxon>
        <taxon>Perciformes</taxon>
        <taxon>Cottioidei</taxon>
        <taxon>Cottales</taxon>
        <taxon>Liparidae</taxon>
        <taxon>Liparis</taxon>
    </lineage>
</organism>
<dbReference type="Proteomes" id="UP000314294">
    <property type="component" value="Unassembled WGS sequence"/>
</dbReference>
<accession>A0A4Z2G7S8</accession>
<gene>
    <name evidence="2" type="ORF">EYF80_040185</name>
</gene>
<keyword evidence="3" id="KW-1185">Reference proteome</keyword>
<evidence type="ECO:0000313" key="3">
    <source>
        <dbReference type="Proteomes" id="UP000314294"/>
    </source>
</evidence>
<evidence type="ECO:0000256" key="1">
    <source>
        <dbReference type="SAM" id="MobiDB-lite"/>
    </source>
</evidence>
<feature type="compositionally biased region" description="Basic residues" evidence="1">
    <location>
        <begin position="52"/>
        <end position="65"/>
    </location>
</feature>
<feature type="compositionally biased region" description="Low complexity" evidence="1">
    <location>
        <begin position="91"/>
        <end position="103"/>
    </location>
</feature>
<protein>
    <submittedName>
        <fullName evidence="2">Uncharacterized protein</fullName>
    </submittedName>
</protein>